<dbReference type="AlphaFoldDB" id="A0A1I0WTK8"/>
<sequence length="250" mass="27710">MKNILKIKGVSKEYGIRGFKTKVLNNINLEVNEGAFLSIMGPSGAGKTTLLNLMSTIDRPTSGEILLDGFDVTKVKNKELSKIRRDKIGFIFQDYNLLDNMTLMDNIALPLALGRKKTKHIEESVKKISKKFGLYDHLNKYPYELSGGQKQRGAAARALITNPKVIFADEPTGALDSRSSTDLLECLKKVNEEEKATIIMVTHDALTASYSKEVYMLSDGNVRCKLNNGGNRKEFYGKIIDMLASIGGNL</sequence>
<dbReference type="PROSITE" id="PS50893">
    <property type="entry name" value="ABC_TRANSPORTER_2"/>
    <property type="match status" value="1"/>
</dbReference>
<dbReference type="EMBL" id="FOKI01000006">
    <property type="protein sequence ID" value="SFA91490.1"/>
    <property type="molecule type" value="Genomic_DNA"/>
</dbReference>
<evidence type="ECO:0000256" key="4">
    <source>
        <dbReference type="ARBA" id="ARBA00022840"/>
    </source>
</evidence>
<dbReference type="InterPro" id="IPR003439">
    <property type="entry name" value="ABC_transporter-like_ATP-bd"/>
</dbReference>
<dbReference type="GO" id="GO:0016887">
    <property type="term" value="F:ATP hydrolysis activity"/>
    <property type="evidence" value="ECO:0007669"/>
    <property type="project" value="InterPro"/>
</dbReference>
<dbReference type="FunFam" id="3.40.50.300:FF:000032">
    <property type="entry name" value="Export ABC transporter ATP-binding protein"/>
    <property type="match status" value="1"/>
</dbReference>
<evidence type="ECO:0000313" key="6">
    <source>
        <dbReference type="EMBL" id="SFA91490.1"/>
    </source>
</evidence>
<dbReference type="InterPro" id="IPR027417">
    <property type="entry name" value="P-loop_NTPase"/>
</dbReference>
<keyword evidence="3" id="KW-0547">Nucleotide-binding</keyword>
<dbReference type="Proteomes" id="UP000198619">
    <property type="component" value="Unassembled WGS sequence"/>
</dbReference>
<dbReference type="PANTHER" id="PTHR42798:SF7">
    <property type="entry name" value="ALPHA-D-RIBOSE 1-METHYLPHOSPHONATE 5-TRIPHOSPHATE SYNTHASE SUBUNIT PHNL"/>
    <property type="match status" value="1"/>
</dbReference>
<evidence type="ECO:0000259" key="5">
    <source>
        <dbReference type="PROSITE" id="PS50893"/>
    </source>
</evidence>
<dbReference type="GO" id="GO:0005524">
    <property type="term" value="F:ATP binding"/>
    <property type="evidence" value="ECO:0007669"/>
    <property type="project" value="UniProtKB-KW"/>
</dbReference>
<dbReference type="Pfam" id="PF00005">
    <property type="entry name" value="ABC_tran"/>
    <property type="match status" value="1"/>
</dbReference>
<dbReference type="SUPFAM" id="SSF52540">
    <property type="entry name" value="P-loop containing nucleoside triphosphate hydrolases"/>
    <property type="match status" value="1"/>
</dbReference>
<keyword evidence="2" id="KW-0813">Transport</keyword>
<keyword evidence="4 6" id="KW-0067">ATP-binding</keyword>
<dbReference type="GO" id="GO:0022857">
    <property type="term" value="F:transmembrane transporter activity"/>
    <property type="evidence" value="ECO:0007669"/>
    <property type="project" value="UniProtKB-ARBA"/>
</dbReference>
<dbReference type="GO" id="GO:0098796">
    <property type="term" value="C:membrane protein complex"/>
    <property type="evidence" value="ECO:0007669"/>
    <property type="project" value="UniProtKB-ARBA"/>
</dbReference>
<organism evidence="6 7">
    <name type="scientific">Clostridium frigidicarnis</name>
    <dbReference type="NCBI Taxonomy" id="84698"/>
    <lineage>
        <taxon>Bacteria</taxon>
        <taxon>Bacillati</taxon>
        <taxon>Bacillota</taxon>
        <taxon>Clostridia</taxon>
        <taxon>Eubacteriales</taxon>
        <taxon>Clostridiaceae</taxon>
        <taxon>Clostridium</taxon>
    </lineage>
</organism>
<name>A0A1I0WTK8_9CLOT</name>
<dbReference type="RefSeq" id="WP_090039386.1">
    <property type="nucleotide sequence ID" value="NZ_FOKI01000006.1"/>
</dbReference>
<dbReference type="CDD" id="cd03255">
    <property type="entry name" value="ABC_MJ0796_LolCDE_FtsE"/>
    <property type="match status" value="1"/>
</dbReference>
<proteinExistence type="inferred from homology"/>
<accession>A0A1I0WTK8</accession>
<evidence type="ECO:0000313" key="7">
    <source>
        <dbReference type="Proteomes" id="UP000198619"/>
    </source>
</evidence>
<keyword evidence="7" id="KW-1185">Reference proteome</keyword>
<dbReference type="InterPro" id="IPR017911">
    <property type="entry name" value="MacB-like_ATP-bd"/>
</dbReference>
<feature type="domain" description="ABC transporter" evidence="5">
    <location>
        <begin position="5"/>
        <end position="244"/>
    </location>
</feature>
<reference evidence="6 7" key="1">
    <citation type="submission" date="2016-10" db="EMBL/GenBank/DDBJ databases">
        <authorList>
            <person name="de Groot N.N."/>
        </authorList>
    </citation>
    <scope>NUCLEOTIDE SEQUENCE [LARGE SCALE GENOMIC DNA]</scope>
    <source>
        <strain evidence="6 7">DSM 12271</strain>
    </source>
</reference>
<dbReference type="Gene3D" id="3.40.50.300">
    <property type="entry name" value="P-loop containing nucleotide triphosphate hydrolases"/>
    <property type="match status" value="1"/>
</dbReference>
<evidence type="ECO:0000256" key="3">
    <source>
        <dbReference type="ARBA" id="ARBA00022741"/>
    </source>
</evidence>
<evidence type="ECO:0000256" key="2">
    <source>
        <dbReference type="ARBA" id="ARBA00022448"/>
    </source>
</evidence>
<dbReference type="STRING" id="84698.SAMN04488528_100617"/>
<comment type="similarity">
    <text evidence="1">Belongs to the ABC transporter superfamily.</text>
</comment>
<dbReference type="InterPro" id="IPR003593">
    <property type="entry name" value="AAA+_ATPase"/>
</dbReference>
<gene>
    <name evidence="6" type="ORF">SAMN04488528_100617</name>
</gene>
<evidence type="ECO:0000256" key="1">
    <source>
        <dbReference type="ARBA" id="ARBA00005417"/>
    </source>
</evidence>
<protein>
    <submittedName>
        <fullName evidence="6">Putative ABC transport system ATP-binding protein</fullName>
    </submittedName>
</protein>
<dbReference type="SMART" id="SM00382">
    <property type="entry name" value="AAA"/>
    <property type="match status" value="1"/>
</dbReference>
<dbReference type="PANTHER" id="PTHR42798">
    <property type="entry name" value="LIPOPROTEIN-RELEASING SYSTEM ATP-BINDING PROTEIN LOLD"/>
    <property type="match status" value="1"/>
</dbReference>
<dbReference type="OrthoDB" id="9802264at2"/>